<keyword evidence="3" id="KW-0812">Transmembrane</keyword>
<dbReference type="RefSeq" id="WP_183499725.1">
    <property type="nucleotide sequence ID" value="NZ_BAABCO010000002.1"/>
</dbReference>
<feature type="transmembrane region" description="Helical" evidence="3">
    <location>
        <begin position="93"/>
        <end position="116"/>
    </location>
</feature>
<dbReference type="Pfam" id="PF00498">
    <property type="entry name" value="FHA"/>
    <property type="match status" value="1"/>
</dbReference>
<keyword evidence="6" id="KW-1185">Reference proteome</keyword>
<feature type="compositionally biased region" description="Low complexity" evidence="2">
    <location>
        <begin position="226"/>
        <end position="280"/>
    </location>
</feature>
<accession>A0AA40VN92</accession>
<evidence type="ECO:0000256" key="3">
    <source>
        <dbReference type="SAM" id="Phobius"/>
    </source>
</evidence>
<comment type="caution">
    <text evidence="5">The sequence shown here is derived from an EMBL/GenBank/DDBJ whole genome shotgun (WGS) entry which is preliminary data.</text>
</comment>
<evidence type="ECO:0000313" key="6">
    <source>
        <dbReference type="Proteomes" id="UP000549113"/>
    </source>
</evidence>
<dbReference type="CDD" id="cd00060">
    <property type="entry name" value="FHA"/>
    <property type="match status" value="1"/>
</dbReference>
<evidence type="ECO:0000313" key="5">
    <source>
        <dbReference type="EMBL" id="MBB4140148.1"/>
    </source>
</evidence>
<feature type="domain" description="FHA" evidence="4">
    <location>
        <begin position="568"/>
        <end position="622"/>
    </location>
</feature>
<dbReference type="Pfam" id="PF18936">
    <property type="entry name" value="DUF5684"/>
    <property type="match status" value="1"/>
</dbReference>
<proteinExistence type="predicted"/>
<dbReference type="EMBL" id="JACIFH010000001">
    <property type="protein sequence ID" value="MBB4140148.1"/>
    <property type="molecule type" value="Genomic_DNA"/>
</dbReference>
<dbReference type="InterPro" id="IPR043739">
    <property type="entry name" value="DUF5684"/>
</dbReference>
<feature type="region of interest" description="Disordered" evidence="2">
    <location>
        <begin position="503"/>
        <end position="534"/>
    </location>
</feature>
<evidence type="ECO:0000256" key="2">
    <source>
        <dbReference type="SAM" id="MobiDB-lite"/>
    </source>
</evidence>
<gene>
    <name evidence="5" type="ORF">BKA10_001942</name>
</gene>
<dbReference type="PROSITE" id="PS50006">
    <property type="entry name" value="FHA_DOMAIN"/>
    <property type="match status" value="1"/>
</dbReference>
<keyword evidence="1" id="KW-0597">Phosphoprotein</keyword>
<feature type="region of interest" description="Disordered" evidence="2">
    <location>
        <begin position="412"/>
        <end position="465"/>
    </location>
</feature>
<name>A0AA40VN92_9MICO</name>
<feature type="transmembrane region" description="Helical" evidence="3">
    <location>
        <begin position="12"/>
        <end position="35"/>
    </location>
</feature>
<reference evidence="5 6" key="1">
    <citation type="submission" date="2020-08" db="EMBL/GenBank/DDBJ databases">
        <title>Sequencing the genomes of 1000 actinobacteria strains.</title>
        <authorList>
            <person name="Klenk H.-P."/>
        </authorList>
    </citation>
    <scope>NUCLEOTIDE SEQUENCE [LARGE SCALE GENOMIC DNA]</scope>
    <source>
        <strain evidence="5 6">DSM 19600</strain>
    </source>
</reference>
<protein>
    <recommendedName>
        <fullName evidence="4">FHA domain-containing protein</fullName>
    </recommendedName>
</protein>
<evidence type="ECO:0000259" key="4">
    <source>
        <dbReference type="PROSITE" id="PS50006"/>
    </source>
</evidence>
<feature type="compositionally biased region" description="Low complexity" evidence="2">
    <location>
        <begin position="172"/>
        <end position="200"/>
    </location>
</feature>
<dbReference type="SUPFAM" id="SSF49879">
    <property type="entry name" value="SMAD/FHA domain"/>
    <property type="match status" value="1"/>
</dbReference>
<feature type="compositionally biased region" description="Low complexity" evidence="2">
    <location>
        <begin position="520"/>
        <end position="531"/>
    </location>
</feature>
<feature type="transmembrane region" description="Helical" evidence="3">
    <location>
        <begin position="64"/>
        <end position="87"/>
    </location>
</feature>
<evidence type="ECO:0000256" key="1">
    <source>
        <dbReference type="ARBA" id="ARBA00022553"/>
    </source>
</evidence>
<dbReference type="InterPro" id="IPR008984">
    <property type="entry name" value="SMAD_FHA_dom_sf"/>
</dbReference>
<dbReference type="InterPro" id="IPR000253">
    <property type="entry name" value="FHA_dom"/>
</dbReference>
<sequence length="658" mass="66792">MTTADESLSALVILLSLVIGVALYIWTALALSAMFRKMGEDAWKGWVPFLNQATVLKWGGFSPWLVLLTLTGAGVIVVWILMIIAAHRINPGFGYGGSMTVLAALLFVVWASILGFGPARWLGARLGGPVPVRPPVPRSDDARTAAVFAPPVATGPEAAPVGTSSWMPPAAPDAAASPAAREAPVAEASGPARVGAAGWPAPAPGSDTPAPGSGTPGPVRSGADGGPAWPAPGAGRAAAGPARAGAAPAGGTEAWPAPGESSGAWPAPESSSAPSVDPAPGFSPAPRRDERAPATPASGHVNAHRDAPSFPGGGTYGPGSDSASDAGAIPASDAGAIPATDPGASRAGSRAAEPAPRTAPIVPLPRAADAPPPASTTDSFAPRPRHEVTDVPTESVDADESVDAWGSEIDEVSAVSPSPFPPSAAGTRPYIGTPVDTTGDPISFVPGRRAAVPPQGDSPVTRMPAVPPAERRVREWPASHYDPDVFPEMSGEVSAVVGSPAAGAPLSARRSVPAQEETPGAASGSESASGEEAVDDEFDHTVIARRKRPAWQLIPASGRPIALTSDVVILGRQPAPDPARPRAQLVALDDRTRTVSKTHARLELHADGWQLTDLHSTNGVLLPTVLGTEIEIEPGSTVPAGDRFLLGDAELRLTRGDA</sequence>
<keyword evidence="3" id="KW-0472">Membrane</keyword>
<dbReference type="Proteomes" id="UP000549113">
    <property type="component" value="Unassembled WGS sequence"/>
</dbReference>
<organism evidence="5 6">
    <name type="scientific">Microbacterium invictum</name>
    <dbReference type="NCBI Taxonomy" id="515415"/>
    <lineage>
        <taxon>Bacteria</taxon>
        <taxon>Bacillati</taxon>
        <taxon>Actinomycetota</taxon>
        <taxon>Actinomycetes</taxon>
        <taxon>Micrococcales</taxon>
        <taxon>Microbacteriaceae</taxon>
        <taxon>Microbacterium</taxon>
    </lineage>
</organism>
<dbReference type="Gene3D" id="2.60.200.20">
    <property type="match status" value="1"/>
</dbReference>
<keyword evidence="3" id="KW-1133">Transmembrane helix</keyword>
<dbReference type="AlphaFoldDB" id="A0AA40VN92"/>
<feature type="region of interest" description="Disordered" evidence="2">
    <location>
        <begin position="151"/>
        <end position="399"/>
    </location>
</feature>